<dbReference type="PANTHER" id="PTHR12673">
    <property type="entry name" value="FACIOGENITAL DYSPLASIA PROTEIN"/>
    <property type="match status" value="1"/>
</dbReference>
<keyword evidence="1" id="KW-0175">Coiled coil</keyword>
<evidence type="ECO:0000256" key="2">
    <source>
        <dbReference type="SAM" id="MobiDB-lite"/>
    </source>
</evidence>
<dbReference type="Pfam" id="PF00169">
    <property type="entry name" value="PH"/>
    <property type="match status" value="1"/>
</dbReference>
<dbReference type="SUPFAM" id="SSF50729">
    <property type="entry name" value="PH domain-like"/>
    <property type="match status" value="1"/>
</dbReference>
<accession>A0ABM1EFJ5</accession>
<dbReference type="PROSITE" id="PS50003">
    <property type="entry name" value="PH_DOMAIN"/>
    <property type="match status" value="1"/>
</dbReference>
<dbReference type="InterPro" id="IPR051092">
    <property type="entry name" value="FYVE_RhoGEF_PH"/>
</dbReference>
<dbReference type="PROSITE" id="PS50010">
    <property type="entry name" value="DH_2"/>
    <property type="match status" value="1"/>
</dbReference>
<feature type="domain" description="PH" evidence="3">
    <location>
        <begin position="229"/>
        <end position="333"/>
    </location>
</feature>
<dbReference type="SMART" id="SM00325">
    <property type="entry name" value="RhoGEF"/>
    <property type="match status" value="1"/>
</dbReference>
<dbReference type="InterPro" id="IPR035899">
    <property type="entry name" value="DBL_dom_sf"/>
</dbReference>
<dbReference type="Pfam" id="PF00621">
    <property type="entry name" value="RhoGEF"/>
    <property type="match status" value="1"/>
</dbReference>
<dbReference type="GeneID" id="106811761"/>
<dbReference type="RefSeq" id="XP_014670966.1">
    <property type="nucleotide sequence ID" value="XM_014815480.1"/>
</dbReference>
<dbReference type="InterPro" id="IPR000219">
    <property type="entry name" value="DH_dom"/>
</dbReference>
<evidence type="ECO:0000259" key="3">
    <source>
        <dbReference type="PROSITE" id="PS50003"/>
    </source>
</evidence>
<protein>
    <submittedName>
        <fullName evidence="6">Rho guanine nucleotide exchange factor 39-like</fullName>
    </submittedName>
</protein>
<name>A0ABM1EFJ5_PRICU</name>
<gene>
    <name evidence="6" type="primary">LOC106811761</name>
</gene>
<proteinExistence type="predicted"/>
<dbReference type="InterPro" id="IPR001849">
    <property type="entry name" value="PH_domain"/>
</dbReference>
<organism evidence="5 6">
    <name type="scientific">Priapulus caudatus</name>
    <name type="common">Priapulid worm</name>
    <dbReference type="NCBI Taxonomy" id="37621"/>
    <lineage>
        <taxon>Eukaryota</taxon>
        <taxon>Metazoa</taxon>
        <taxon>Ecdysozoa</taxon>
        <taxon>Scalidophora</taxon>
        <taxon>Priapulida</taxon>
        <taxon>Priapulimorpha</taxon>
        <taxon>Priapulimorphida</taxon>
        <taxon>Priapulidae</taxon>
        <taxon>Priapulus</taxon>
    </lineage>
</organism>
<feature type="coiled-coil region" evidence="1">
    <location>
        <begin position="314"/>
        <end position="345"/>
    </location>
</feature>
<dbReference type="PANTHER" id="PTHR12673:SF159">
    <property type="entry name" value="LD03170P"/>
    <property type="match status" value="1"/>
</dbReference>
<evidence type="ECO:0000313" key="6">
    <source>
        <dbReference type="RefSeq" id="XP_014670966.1"/>
    </source>
</evidence>
<dbReference type="Gene3D" id="1.20.900.10">
    <property type="entry name" value="Dbl homology (DH) domain"/>
    <property type="match status" value="1"/>
</dbReference>
<feature type="domain" description="DH" evidence="4">
    <location>
        <begin position="24"/>
        <end position="199"/>
    </location>
</feature>
<dbReference type="Gene3D" id="2.30.29.30">
    <property type="entry name" value="Pleckstrin-homology domain (PH domain)/Phosphotyrosine-binding domain (PTB)"/>
    <property type="match status" value="1"/>
</dbReference>
<dbReference type="InterPro" id="IPR011993">
    <property type="entry name" value="PH-like_dom_sf"/>
</dbReference>
<dbReference type="SMART" id="SM00233">
    <property type="entry name" value="PH"/>
    <property type="match status" value="1"/>
</dbReference>
<dbReference type="Proteomes" id="UP000695022">
    <property type="component" value="Unplaced"/>
</dbReference>
<evidence type="ECO:0000256" key="1">
    <source>
        <dbReference type="SAM" id="Coils"/>
    </source>
</evidence>
<dbReference type="CDD" id="cd00160">
    <property type="entry name" value="RhoGEF"/>
    <property type="match status" value="1"/>
</dbReference>
<keyword evidence="5" id="KW-1185">Reference proteome</keyword>
<dbReference type="SUPFAM" id="SSF48065">
    <property type="entry name" value="DBL homology domain (DH-domain)"/>
    <property type="match status" value="1"/>
</dbReference>
<sequence>MMREQLTADSSPTDEEELARKARFRARVVTELAATEETYIEHLELIIKWFMEPLQQNGLLPENALSAVFGNLHAIRSVNQVLMESLQKENVGMAFLELGPFLKLYAAYAKSFQDSASLLQEWEQKSKQFRLFKERQEGRPEVKGLKLNALLITPVQRIPRYKMLLGELLENTPENHDDYSLLKEAVDHISQVALHINENVREHENFIKCLSIQTSLGDDGPKIVAPGRTFVKEGRLLKVSRKKGGRSNERMFFLFSDMLLYAKPRPLSMSEREMFICCCIFPLNHCAVHTVFGEPDSKGALFTISCKGELLFLYSENQEEVRAWIEELQKAISQYKQNRGTLRKDSSCKQPMRRSGIVKARKESLKQQKVLKTAAQVVASEDKPSSPLRDPMRRHLRTLAESTCITPARRFFSPKKPGVGYAASDVAMEMTGKPNLAYQTGLGDADKEEIEKENELDDNDSMEYDATMYHLDLPVSMLPDPLGGASSHHGGQQLSGLSMRRMQVFTDHEQLQLRRQESLMTTYSDHEEAMLCGRGAMPSLPNVKRGSLKMRNSPLDRLPEETSTSSEGGDVPHSYCTIL</sequence>
<evidence type="ECO:0000259" key="4">
    <source>
        <dbReference type="PROSITE" id="PS50010"/>
    </source>
</evidence>
<reference evidence="6" key="1">
    <citation type="submission" date="2025-08" db="UniProtKB">
        <authorList>
            <consortium name="RefSeq"/>
        </authorList>
    </citation>
    <scope>IDENTIFICATION</scope>
</reference>
<feature type="region of interest" description="Disordered" evidence="2">
    <location>
        <begin position="534"/>
        <end position="573"/>
    </location>
</feature>
<evidence type="ECO:0000313" key="5">
    <source>
        <dbReference type="Proteomes" id="UP000695022"/>
    </source>
</evidence>